<dbReference type="PROSITE" id="PS50920">
    <property type="entry name" value="SOLCAR"/>
    <property type="match status" value="3"/>
</dbReference>
<keyword evidence="9" id="KW-0496">Mitochondrion</keyword>
<organism evidence="14 15">
    <name type="scientific">Drosophila guanche</name>
    <name type="common">Fruit fly</name>
    <dbReference type="NCBI Taxonomy" id="7266"/>
    <lineage>
        <taxon>Eukaryota</taxon>
        <taxon>Metazoa</taxon>
        <taxon>Ecdysozoa</taxon>
        <taxon>Arthropoda</taxon>
        <taxon>Hexapoda</taxon>
        <taxon>Insecta</taxon>
        <taxon>Pterygota</taxon>
        <taxon>Neoptera</taxon>
        <taxon>Endopterygota</taxon>
        <taxon>Diptera</taxon>
        <taxon>Brachycera</taxon>
        <taxon>Muscomorpha</taxon>
        <taxon>Ephydroidea</taxon>
        <taxon>Drosophilidae</taxon>
        <taxon>Drosophila</taxon>
        <taxon>Sophophora</taxon>
    </lineage>
</organism>
<keyword evidence="10 12" id="KW-0472">Membrane</keyword>
<keyword evidence="4 12" id="KW-0812">Transmembrane</keyword>
<keyword evidence="15" id="KW-1185">Reference proteome</keyword>
<dbReference type="OrthoDB" id="2161at2759"/>
<evidence type="ECO:0000313" key="14">
    <source>
        <dbReference type="EMBL" id="SPP80095.1"/>
    </source>
</evidence>
<dbReference type="OMA" id="AFQNVMR"/>
<keyword evidence="5" id="KW-0677">Repeat</keyword>
<feature type="repeat" description="Solcar" evidence="12">
    <location>
        <begin position="135"/>
        <end position="226"/>
    </location>
</feature>
<keyword evidence="3 13" id="KW-0813">Transport</keyword>
<reference evidence="15" key="1">
    <citation type="submission" date="2018-01" db="EMBL/GenBank/DDBJ databases">
        <authorList>
            <person name="Alioto T."/>
            <person name="Alioto T."/>
        </authorList>
    </citation>
    <scope>NUCLEOTIDE SEQUENCE [LARGE SCALE GENOMIC DNA]</scope>
</reference>
<dbReference type="SUPFAM" id="SSF103506">
    <property type="entry name" value="Mitochondrial carrier"/>
    <property type="match status" value="1"/>
</dbReference>
<dbReference type="GO" id="GO:0043490">
    <property type="term" value="P:malate-aspartate shuttle"/>
    <property type="evidence" value="ECO:0007669"/>
    <property type="project" value="TreeGrafter"/>
</dbReference>
<dbReference type="Gene3D" id="1.50.40.10">
    <property type="entry name" value="Mitochondrial carrier domain"/>
    <property type="match status" value="1"/>
</dbReference>
<dbReference type="InterPro" id="IPR051028">
    <property type="entry name" value="Mito_Solute_Carrier"/>
</dbReference>
<comment type="subcellular location">
    <subcellularLocation>
        <location evidence="1">Mitochondrion inner membrane</location>
        <topology evidence="1">Multi-pass membrane protein</topology>
    </subcellularLocation>
</comment>
<sequence length="486" mass="53019">MNPSQYIIPQIMDNFALQVTEGHKVSFPYFIAFTSLLNNMELIKQVYLQATQGNRSEPVTKDQLLYAAQTMSQITPLEIDILFQLTGTVQQTGRIDYSDLSNIAPEHYTKHITHRLAEIKAVESPADRSAFIQVLESSYRFTLGSFAGAVGATVVYPIDLVKTRMQNQRAGSYIGEVAYRNSWDCFKKVIRHEGALGLYRGLLPQLMGVAPEKAIKLTVNDLVRDKLSDKRGNIPVWSEILAGGCAGASQVVFTNPLEIVKIRLQVAGEIASGNKIRAWSVVRELGLFGLYKGARACLLRDVPFSAIYFPTYAHTKAMMADKNGYNHPLTLLAAGAIAGVPAASLVTPADVIKTRLQVVARSGQTTYTGVWDATKKIMAEEGPRAFWKGTAARVFRSSPQFGVTLVTYELMQRLFYVDFGGTQPRGSELHKPANTLESAASGTQDHIGGYRAAVPLLAGVESKFGLYLPRFGRGAATATPGATTGS</sequence>
<name>A0A3B0JDE7_DROGU</name>
<evidence type="ECO:0000256" key="6">
    <source>
        <dbReference type="ARBA" id="ARBA00022792"/>
    </source>
</evidence>
<dbReference type="GO" id="GO:0015183">
    <property type="term" value="F:L-aspartate transmembrane transporter activity"/>
    <property type="evidence" value="ECO:0007669"/>
    <property type="project" value="TreeGrafter"/>
</dbReference>
<evidence type="ECO:0000256" key="4">
    <source>
        <dbReference type="ARBA" id="ARBA00022692"/>
    </source>
</evidence>
<evidence type="ECO:0000256" key="1">
    <source>
        <dbReference type="ARBA" id="ARBA00004448"/>
    </source>
</evidence>
<dbReference type="InterPro" id="IPR018108">
    <property type="entry name" value="MCP_transmembrane"/>
</dbReference>
<dbReference type="FunFam" id="1.50.40.10:FF:000004">
    <property type="entry name" value="Calcium-binding mitochondrial carrier protein Aralar1"/>
    <property type="match status" value="1"/>
</dbReference>
<dbReference type="InterPro" id="IPR023395">
    <property type="entry name" value="MCP_dom_sf"/>
</dbReference>
<dbReference type="EMBL" id="OUUW01000005">
    <property type="protein sequence ID" value="SPP80095.1"/>
    <property type="molecule type" value="Genomic_DNA"/>
</dbReference>
<keyword evidence="8" id="KW-1133">Transmembrane helix</keyword>
<dbReference type="PRINTS" id="PR00926">
    <property type="entry name" value="MITOCARRIER"/>
</dbReference>
<evidence type="ECO:0000256" key="11">
    <source>
        <dbReference type="ARBA" id="ARBA00038674"/>
    </source>
</evidence>
<gene>
    <name evidence="14" type="ORF">DGUA_6G004936</name>
</gene>
<keyword evidence="6" id="KW-0999">Mitochondrion inner membrane</keyword>
<evidence type="ECO:0000256" key="5">
    <source>
        <dbReference type="ARBA" id="ARBA00022737"/>
    </source>
</evidence>
<keyword evidence="7" id="KW-0106">Calcium</keyword>
<protein>
    <submittedName>
        <fullName evidence="14">Blast:Neutral ceramidase</fullName>
    </submittedName>
</protein>
<evidence type="ECO:0000256" key="9">
    <source>
        <dbReference type="ARBA" id="ARBA00023128"/>
    </source>
</evidence>
<evidence type="ECO:0000256" key="12">
    <source>
        <dbReference type="PROSITE-ProRule" id="PRU00282"/>
    </source>
</evidence>
<dbReference type="PANTHER" id="PTHR45678:SF9">
    <property type="entry name" value="CALCIUM-BINDING MITOCHONDRIAL CARRIER PROTEIN ARALAR1"/>
    <property type="match status" value="1"/>
</dbReference>
<evidence type="ECO:0000256" key="7">
    <source>
        <dbReference type="ARBA" id="ARBA00022837"/>
    </source>
</evidence>
<dbReference type="PANTHER" id="PTHR45678">
    <property type="entry name" value="MITOCHONDRIAL 2-OXODICARBOXYLATE CARRIER 1-RELATED"/>
    <property type="match status" value="1"/>
</dbReference>
<dbReference type="AlphaFoldDB" id="A0A3B0JDE7"/>
<comment type="similarity">
    <text evidence="2 13">Belongs to the mitochondrial carrier (TC 2.A.29) family.</text>
</comment>
<evidence type="ECO:0000256" key="8">
    <source>
        <dbReference type="ARBA" id="ARBA00022989"/>
    </source>
</evidence>
<evidence type="ECO:0000256" key="2">
    <source>
        <dbReference type="ARBA" id="ARBA00006375"/>
    </source>
</evidence>
<feature type="repeat" description="Solcar" evidence="12">
    <location>
        <begin position="234"/>
        <end position="318"/>
    </location>
</feature>
<dbReference type="GO" id="GO:0005743">
    <property type="term" value="C:mitochondrial inner membrane"/>
    <property type="evidence" value="ECO:0007669"/>
    <property type="project" value="UniProtKB-SubCell"/>
</dbReference>
<evidence type="ECO:0000256" key="3">
    <source>
        <dbReference type="ARBA" id="ARBA00022448"/>
    </source>
</evidence>
<dbReference type="GO" id="GO:0005313">
    <property type="term" value="F:L-glutamate transmembrane transporter activity"/>
    <property type="evidence" value="ECO:0007669"/>
    <property type="project" value="TreeGrafter"/>
</dbReference>
<dbReference type="InterPro" id="IPR002067">
    <property type="entry name" value="MCP"/>
</dbReference>
<evidence type="ECO:0000256" key="13">
    <source>
        <dbReference type="RuleBase" id="RU000488"/>
    </source>
</evidence>
<dbReference type="Pfam" id="PF00153">
    <property type="entry name" value="Mito_carr"/>
    <property type="match status" value="3"/>
</dbReference>
<accession>A0A3B0JDE7</accession>
<feature type="repeat" description="Solcar" evidence="12">
    <location>
        <begin position="326"/>
        <end position="414"/>
    </location>
</feature>
<comment type="subunit">
    <text evidence="11">Homodimer (via N-terminus).</text>
</comment>
<evidence type="ECO:0000256" key="10">
    <source>
        <dbReference type="ARBA" id="ARBA00023136"/>
    </source>
</evidence>
<proteinExistence type="inferred from homology"/>
<evidence type="ECO:0000313" key="15">
    <source>
        <dbReference type="Proteomes" id="UP000268350"/>
    </source>
</evidence>
<dbReference type="Proteomes" id="UP000268350">
    <property type="component" value="Unassembled WGS sequence"/>
</dbReference>